<dbReference type="Pfam" id="PF05137">
    <property type="entry name" value="PilN"/>
    <property type="match status" value="1"/>
</dbReference>
<dbReference type="STRING" id="316067.Geob_2645"/>
<dbReference type="PANTHER" id="PTHR40278">
    <property type="entry name" value="DNA UTILIZATION PROTEIN HOFN"/>
    <property type="match status" value="1"/>
</dbReference>
<dbReference type="AlphaFoldDB" id="B9M0Z2"/>
<keyword evidence="1" id="KW-0812">Transmembrane</keyword>
<dbReference type="Proteomes" id="UP000007721">
    <property type="component" value="Chromosome"/>
</dbReference>
<dbReference type="RefSeq" id="WP_012647724.1">
    <property type="nucleotide sequence ID" value="NC_011979.1"/>
</dbReference>
<dbReference type="InterPro" id="IPR052534">
    <property type="entry name" value="Extracell_DNA_Util/SecSys_Comp"/>
</dbReference>
<dbReference type="GO" id="GO:0043683">
    <property type="term" value="P:type IV pilus assembly"/>
    <property type="evidence" value="ECO:0007669"/>
    <property type="project" value="TreeGrafter"/>
</dbReference>
<keyword evidence="3" id="KW-1185">Reference proteome</keyword>
<dbReference type="PANTHER" id="PTHR40278:SF2">
    <property type="entry name" value="TYPE IV PILUS INNER MEMBRANE COMPONENT PILN"/>
    <property type="match status" value="1"/>
</dbReference>
<name>B9M0Z2_GEODF</name>
<keyword evidence="1" id="KW-1133">Transmembrane helix</keyword>
<gene>
    <name evidence="2" type="primary">pulN</name>
    <name evidence="2" type="ordered locus">Geob_2645</name>
</gene>
<dbReference type="OrthoDB" id="5395573at2"/>
<accession>B9M0Z2</accession>
<sequence length="179" mass="20531">MQFTTNLATRSYINLRQLHLIIAITAILLILWLVFNIREIFFNLGETKRLETQIISLDRKIKGDSKGVPAKEYETVLAEIRFANSIIEKKSLNWLNFLEQLESVVPEGVTLSTVEPDVEKRTLKLTGYGKTFTDLRRFFEVLSSSAYFKNVFLENQSAIKVGQNQKGVSFTITCTVIYK</sequence>
<dbReference type="HOGENOM" id="CLU_1501440_0_0_7"/>
<keyword evidence="1" id="KW-0472">Membrane</keyword>
<reference evidence="2 3" key="1">
    <citation type="submission" date="2009-01" db="EMBL/GenBank/DDBJ databases">
        <title>Complete sequence of Geobacter sp. FRC-32.</title>
        <authorList>
            <consortium name="US DOE Joint Genome Institute"/>
            <person name="Lucas S."/>
            <person name="Copeland A."/>
            <person name="Lapidus A."/>
            <person name="Glavina del Rio T."/>
            <person name="Dalin E."/>
            <person name="Tice H."/>
            <person name="Bruce D."/>
            <person name="Goodwin L."/>
            <person name="Pitluck S."/>
            <person name="Saunders E."/>
            <person name="Brettin T."/>
            <person name="Detter J.C."/>
            <person name="Han C."/>
            <person name="Larimer F."/>
            <person name="Land M."/>
            <person name="Hauser L."/>
            <person name="Kyrpides N."/>
            <person name="Ovchinnikova G."/>
            <person name="Kostka J."/>
            <person name="Richardson P."/>
        </authorList>
    </citation>
    <scope>NUCLEOTIDE SEQUENCE [LARGE SCALE GENOMIC DNA]</scope>
    <source>
        <strain evidence="3">DSM 22248 / JCM 15807 / FRC-32</strain>
    </source>
</reference>
<evidence type="ECO:0000313" key="2">
    <source>
        <dbReference type="EMBL" id="ACM20995.1"/>
    </source>
</evidence>
<feature type="transmembrane region" description="Helical" evidence="1">
    <location>
        <begin position="20"/>
        <end position="41"/>
    </location>
</feature>
<organism evidence="2 3">
    <name type="scientific">Geotalea daltonii (strain DSM 22248 / JCM 15807 / FRC-32)</name>
    <name type="common">Geobacter daltonii</name>
    <dbReference type="NCBI Taxonomy" id="316067"/>
    <lineage>
        <taxon>Bacteria</taxon>
        <taxon>Pseudomonadati</taxon>
        <taxon>Thermodesulfobacteriota</taxon>
        <taxon>Desulfuromonadia</taxon>
        <taxon>Geobacterales</taxon>
        <taxon>Geobacteraceae</taxon>
        <taxon>Geotalea</taxon>
    </lineage>
</organism>
<evidence type="ECO:0000313" key="3">
    <source>
        <dbReference type="Proteomes" id="UP000007721"/>
    </source>
</evidence>
<dbReference type="KEGG" id="geo:Geob_2645"/>
<proteinExistence type="predicted"/>
<evidence type="ECO:0000256" key="1">
    <source>
        <dbReference type="SAM" id="Phobius"/>
    </source>
</evidence>
<protein>
    <submittedName>
        <fullName evidence="2">Type II secretion system protein PulN, putative</fullName>
    </submittedName>
</protein>
<dbReference type="EMBL" id="CP001390">
    <property type="protein sequence ID" value="ACM20995.1"/>
    <property type="molecule type" value="Genomic_DNA"/>
</dbReference>
<dbReference type="InterPro" id="IPR007813">
    <property type="entry name" value="PilN"/>
</dbReference>
<dbReference type="eggNOG" id="COG3166">
    <property type="taxonomic scope" value="Bacteria"/>
</dbReference>
<dbReference type="GO" id="GO:0043107">
    <property type="term" value="P:type IV pilus-dependent motility"/>
    <property type="evidence" value="ECO:0007669"/>
    <property type="project" value="TreeGrafter"/>
</dbReference>